<keyword evidence="10 17" id="KW-0067">ATP-binding</keyword>
<keyword evidence="13 17" id="KW-0961">Cell wall biogenesis/degradation</keyword>
<keyword evidence="7 17" id="KW-0963">Cytoplasm</keyword>
<comment type="similarity">
    <text evidence="4 17">Belongs to the MurCDEF family.</text>
</comment>
<sequence>MNKITDYENKKVLVLGLARSGVSAARLLHELGALVTVNDFKQFDQNPEAQDLLTLGIRVVTGSHPIELLDEDFSLIVKNPGIPYTNPLVEKALSMKLPVLTEVELAYQIAECPIIGITGTNGKTTTTTMIGLLLNADRKTGTARLAGNIGYPASEVAEKAKAEDDIVMELSSFQLMGIKTFHPQIAVITNIYEAHLDYHGSREEYVKAKWSVQENMQKNDFLVLNWNQPELQELSKTTKATIIPFSTREKVAGAYLLEEKLYYKDEYIMSAAELGVPGSHNIENALAAIAVAKLKGTQTEVIRQTLMIFTGVPHRTQYVGETAGRKFYNDSKATNILATEMALSGFDHSSLILLAGGLDRGNSFDELIPSLRGIKAIILFGETKDKLHKAAIEAGIKNIQLTENVQTAVRDAYDFSEKNDTILLSPACASWDQYPNFELRGEAFIQAMHQLKDIEK</sequence>
<dbReference type="SUPFAM" id="SSF53623">
    <property type="entry name" value="MurD-like peptide ligases, catalytic domain"/>
    <property type="match status" value="1"/>
</dbReference>
<evidence type="ECO:0000256" key="14">
    <source>
        <dbReference type="ARBA" id="ARBA00030398"/>
    </source>
</evidence>
<dbReference type="Gene3D" id="3.90.190.20">
    <property type="entry name" value="Mur ligase, C-terminal domain"/>
    <property type="match status" value="1"/>
</dbReference>
<reference evidence="22 24" key="1">
    <citation type="submission" date="2014-12" db="EMBL/GenBank/DDBJ databases">
        <title>Draft genome sequences of 29 type strains of Enterococci.</title>
        <authorList>
            <person name="Zhong Z."/>
            <person name="Sun Z."/>
            <person name="Liu W."/>
            <person name="Zhang W."/>
            <person name="Zhang H."/>
        </authorList>
    </citation>
    <scope>NUCLEOTIDE SEQUENCE [LARGE SCALE GENOMIC DNA]</scope>
    <source>
        <strain evidence="22 24">DSM 22801</strain>
    </source>
</reference>
<feature type="binding site" evidence="17">
    <location>
        <begin position="119"/>
        <end position="125"/>
    </location>
    <ligand>
        <name>ATP</name>
        <dbReference type="ChEBI" id="CHEBI:30616"/>
    </ligand>
</feature>
<dbReference type="Proteomes" id="UP000065511">
    <property type="component" value="Chromosome"/>
</dbReference>
<evidence type="ECO:0000313" key="24">
    <source>
        <dbReference type="Proteomes" id="UP000183039"/>
    </source>
</evidence>
<evidence type="ECO:0000256" key="12">
    <source>
        <dbReference type="ARBA" id="ARBA00022984"/>
    </source>
</evidence>
<dbReference type="SUPFAM" id="SSF53244">
    <property type="entry name" value="MurD-like peptide ligases, peptide-binding domain"/>
    <property type="match status" value="1"/>
</dbReference>
<dbReference type="InterPro" id="IPR004101">
    <property type="entry name" value="Mur_ligase_C"/>
</dbReference>
<dbReference type="GO" id="GO:0009252">
    <property type="term" value="P:peptidoglycan biosynthetic process"/>
    <property type="evidence" value="ECO:0007669"/>
    <property type="project" value="UniProtKB-UniRule"/>
</dbReference>
<evidence type="ECO:0000256" key="4">
    <source>
        <dbReference type="ARBA" id="ARBA00010416"/>
    </source>
</evidence>
<evidence type="ECO:0000256" key="7">
    <source>
        <dbReference type="ARBA" id="ARBA00022490"/>
    </source>
</evidence>
<evidence type="ECO:0000256" key="3">
    <source>
        <dbReference type="ARBA" id="ARBA00004752"/>
    </source>
</evidence>
<dbReference type="GO" id="GO:0008360">
    <property type="term" value="P:regulation of cell shape"/>
    <property type="evidence" value="ECO:0007669"/>
    <property type="project" value="UniProtKB-KW"/>
</dbReference>
<dbReference type="KEGG" id="ess:ATZ33_17640"/>
<evidence type="ECO:0000313" key="23">
    <source>
        <dbReference type="Proteomes" id="UP000065511"/>
    </source>
</evidence>
<reference evidence="21 23" key="2">
    <citation type="submission" date="2015-12" db="EMBL/GenBank/DDBJ databases">
        <authorList>
            <person name="Lauer A."/>
            <person name="Humrighouse B."/>
            <person name="Loparev V."/>
            <person name="Shewmaker P.L."/>
            <person name="Whitney A.M."/>
            <person name="McLaughlin R.W."/>
        </authorList>
    </citation>
    <scope>NUCLEOTIDE SEQUENCE [LARGE SCALE GENOMIC DNA]</scope>
    <source>
        <strain evidence="21 23">LMG 23085</strain>
    </source>
</reference>
<evidence type="ECO:0000256" key="9">
    <source>
        <dbReference type="ARBA" id="ARBA00022741"/>
    </source>
</evidence>
<dbReference type="InterPro" id="IPR036615">
    <property type="entry name" value="Mur_ligase_C_dom_sf"/>
</dbReference>
<evidence type="ECO:0000256" key="5">
    <source>
        <dbReference type="ARBA" id="ARBA00012212"/>
    </source>
</evidence>
<dbReference type="EC" id="6.3.2.9" evidence="5 17"/>
<dbReference type="SUPFAM" id="SSF51984">
    <property type="entry name" value="MurCD N-terminal domain"/>
    <property type="match status" value="1"/>
</dbReference>
<evidence type="ECO:0000256" key="17">
    <source>
        <dbReference type="HAMAP-Rule" id="MF_00639"/>
    </source>
</evidence>
<keyword evidence="8 17" id="KW-0436">Ligase</keyword>
<accession>A0A0S3KFQ8</accession>
<keyword evidence="17 18" id="KW-0131">Cell cycle</keyword>
<keyword evidence="12 17" id="KW-0573">Peptidoglycan synthesis</keyword>
<dbReference type="Gene3D" id="3.40.50.720">
    <property type="entry name" value="NAD(P)-binding Rossmann-like Domain"/>
    <property type="match status" value="1"/>
</dbReference>
<name>A0A0S3KFQ8_9ENTE</name>
<evidence type="ECO:0000313" key="21">
    <source>
        <dbReference type="EMBL" id="ALS03132.1"/>
    </source>
</evidence>
<organism evidence="22 24">
    <name type="scientific">Enterococcus silesiacus</name>
    <dbReference type="NCBI Taxonomy" id="332949"/>
    <lineage>
        <taxon>Bacteria</taxon>
        <taxon>Bacillati</taxon>
        <taxon>Bacillota</taxon>
        <taxon>Bacilli</taxon>
        <taxon>Lactobacillales</taxon>
        <taxon>Enterococcaceae</taxon>
        <taxon>Enterococcus</taxon>
    </lineage>
</organism>
<protein>
    <recommendedName>
        <fullName evidence="6 17">UDP-N-acetylmuramoylalanine--D-glutamate ligase</fullName>
        <ecNumber evidence="5 17">6.3.2.9</ecNumber>
    </recommendedName>
    <alternativeName>
        <fullName evidence="15 17">D-glutamic acid-adding enzyme</fullName>
    </alternativeName>
    <alternativeName>
        <fullName evidence="14 17">UDP-N-acetylmuramoyl-L-alanyl-D-glutamate synthetase</fullName>
    </alternativeName>
</protein>
<keyword evidence="23" id="KW-1185">Reference proteome</keyword>
<dbReference type="Pfam" id="PF02875">
    <property type="entry name" value="Mur_ligase_C"/>
    <property type="match status" value="1"/>
</dbReference>
<evidence type="ECO:0000256" key="6">
    <source>
        <dbReference type="ARBA" id="ARBA00015655"/>
    </source>
</evidence>
<dbReference type="Pfam" id="PF21799">
    <property type="entry name" value="MurD-like_N"/>
    <property type="match status" value="1"/>
</dbReference>
<gene>
    <name evidence="17 21" type="primary">murD</name>
    <name evidence="21" type="ORF">ATZ33_17640</name>
    <name evidence="22" type="ORF">RV15_GL002217</name>
</gene>
<dbReference type="InterPro" id="IPR013221">
    <property type="entry name" value="Mur_ligase_cen"/>
</dbReference>
<dbReference type="Proteomes" id="UP000183039">
    <property type="component" value="Unassembled WGS sequence"/>
</dbReference>
<evidence type="ECO:0000256" key="11">
    <source>
        <dbReference type="ARBA" id="ARBA00022960"/>
    </source>
</evidence>
<comment type="function">
    <text evidence="1 17 18">Cell wall formation. Catalyzes the addition of glutamate to the nucleotide precursor UDP-N-acetylmuramoyl-L-alanine (UMA).</text>
</comment>
<feature type="domain" description="Mur ligase central" evidence="20">
    <location>
        <begin position="117"/>
        <end position="292"/>
    </location>
</feature>
<dbReference type="Gene3D" id="3.40.1190.10">
    <property type="entry name" value="Mur-like, catalytic domain"/>
    <property type="match status" value="1"/>
</dbReference>
<evidence type="ECO:0000256" key="15">
    <source>
        <dbReference type="ARBA" id="ARBA00032324"/>
    </source>
</evidence>
<comment type="catalytic activity">
    <reaction evidence="16 17 18">
        <text>UDP-N-acetyl-alpha-D-muramoyl-L-alanine + D-glutamate + ATP = UDP-N-acetyl-alpha-D-muramoyl-L-alanyl-D-glutamate + ADP + phosphate + H(+)</text>
        <dbReference type="Rhea" id="RHEA:16429"/>
        <dbReference type="ChEBI" id="CHEBI:15378"/>
        <dbReference type="ChEBI" id="CHEBI:29986"/>
        <dbReference type="ChEBI" id="CHEBI:30616"/>
        <dbReference type="ChEBI" id="CHEBI:43474"/>
        <dbReference type="ChEBI" id="CHEBI:83898"/>
        <dbReference type="ChEBI" id="CHEBI:83900"/>
        <dbReference type="ChEBI" id="CHEBI:456216"/>
        <dbReference type="EC" id="6.3.2.9"/>
    </reaction>
</comment>
<evidence type="ECO:0000256" key="10">
    <source>
        <dbReference type="ARBA" id="ARBA00022840"/>
    </source>
</evidence>
<dbReference type="GO" id="GO:0005524">
    <property type="term" value="F:ATP binding"/>
    <property type="evidence" value="ECO:0007669"/>
    <property type="project" value="UniProtKB-UniRule"/>
</dbReference>
<keyword evidence="9 17" id="KW-0547">Nucleotide-binding</keyword>
<evidence type="ECO:0000256" key="16">
    <source>
        <dbReference type="ARBA" id="ARBA00047632"/>
    </source>
</evidence>
<evidence type="ECO:0000259" key="20">
    <source>
        <dbReference type="Pfam" id="PF08245"/>
    </source>
</evidence>
<dbReference type="EMBL" id="JXLC01000003">
    <property type="protein sequence ID" value="OJG93083.1"/>
    <property type="molecule type" value="Genomic_DNA"/>
</dbReference>
<dbReference type="RefSeq" id="WP_071876634.1">
    <property type="nucleotide sequence ID" value="NZ_JXLC01000003.1"/>
</dbReference>
<dbReference type="EMBL" id="CP013614">
    <property type="protein sequence ID" value="ALS03132.1"/>
    <property type="molecule type" value="Genomic_DNA"/>
</dbReference>
<dbReference type="GO" id="GO:0008764">
    <property type="term" value="F:UDP-N-acetylmuramoylalanine-D-glutamate ligase activity"/>
    <property type="evidence" value="ECO:0007669"/>
    <property type="project" value="UniProtKB-UniRule"/>
</dbReference>
<dbReference type="GO" id="GO:0071555">
    <property type="term" value="P:cell wall organization"/>
    <property type="evidence" value="ECO:0007669"/>
    <property type="project" value="UniProtKB-KW"/>
</dbReference>
<evidence type="ECO:0000256" key="13">
    <source>
        <dbReference type="ARBA" id="ARBA00023316"/>
    </source>
</evidence>
<evidence type="ECO:0000259" key="19">
    <source>
        <dbReference type="Pfam" id="PF02875"/>
    </source>
</evidence>
<evidence type="ECO:0000256" key="18">
    <source>
        <dbReference type="RuleBase" id="RU003664"/>
    </source>
</evidence>
<keyword evidence="17 18" id="KW-0132">Cell division</keyword>
<dbReference type="NCBIfam" id="TIGR01087">
    <property type="entry name" value="murD"/>
    <property type="match status" value="1"/>
</dbReference>
<evidence type="ECO:0000256" key="8">
    <source>
        <dbReference type="ARBA" id="ARBA00022598"/>
    </source>
</evidence>
<comment type="pathway">
    <text evidence="3 17 18">Cell wall biogenesis; peptidoglycan biosynthesis.</text>
</comment>
<dbReference type="GO" id="GO:0051301">
    <property type="term" value="P:cell division"/>
    <property type="evidence" value="ECO:0007669"/>
    <property type="project" value="UniProtKB-KW"/>
</dbReference>
<dbReference type="OrthoDB" id="9809796at2"/>
<evidence type="ECO:0000313" key="22">
    <source>
        <dbReference type="EMBL" id="OJG93083.1"/>
    </source>
</evidence>
<dbReference type="InterPro" id="IPR036565">
    <property type="entry name" value="Mur-like_cat_sf"/>
</dbReference>
<evidence type="ECO:0000256" key="2">
    <source>
        <dbReference type="ARBA" id="ARBA00004496"/>
    </source>
</evidence>
<dbReference type="AlphaFoldDB" id="A0A0S3KFQ8"/>
<dbReference type="GO" id="GO:0005737">
    <property type="term" value="C:cytoplasm"/>
    <property type="evidence" value="ECO:0007669"/>
    <property type="project" value="UniProtKB-SubCell"/>
</dbReference>
<dbReference type="InterPro" id="IPR005762">
    <property type="entry name" value="MurD"/>
</dbReference>
<dbReference type="PANTHER" id="PTHR43692">
    <property type="entry name" value="UDP-N-ACETYLMURAMOYLALANINE--D-GLUTAMATE LIGASE"/>
    <property type="match status" value="1"/>
</dbReference>
<proteinExistence type="inferred from homology"/>
<keyword evidence="11 17" id="KW-0133">Cell shape</keyword>
<dbReference type="Pfam" id="PF08245">
    <property type="entry name" value="Mur_ligase_M"/>
    <property type="match status" value="1"/>
</dbReference>
<evidence type="ECO:0000256" key="1">
    <source>
        <dbReference type="ARBA" id="ARBA00002734"/>
    </source>
</evidence>
<dbReference type="PANTHER" id="PTHR43692:SF1">
    <property type="entry name" value="UDP-N-ACETYLMURAMOYLALANINE--D-GLUTAMATE LIGASE"/>
    <property type="match status" value="1"/>
</dbReference>
<dbReference type="HAMAP" id="MF_00639">
    <property type="entry name" value="MurD"/>
    <property type="match status" value="1"/>
</dbReference>
<comment type="subcellular location">
    <subcellularLocation>
        <location evidence="2 17 18">Cytoplasm</location>
    </subcellularLocation>
</comment>
<feature type="domain" description="Mur ligase C-terminal" evidence="19">
    <location>
        <begin position="314"/>
        <end position="428"/>
    </location>
</feature>